<organism evidence="1 2">
    <name type="scientific">Colletotrichum abscissum</name>
    <dbReference type="NCBI Taxonomy" id="1671311"/>
    <lineage>
        <taxon>Eukaryota</taxon>
        <taxon>Fungi</taxon>
        <taxon>Dikarya</taxon>
        <taxon>Ascomycota</taxon>
        <taxon>Pezizomycotina</taxon>
        <taxon>Sordariomycetes</taxon>
        <taxon>Hypocreomycetidae</taxon>
        <taxon>Glomerellales</taxon>
        <taxon>Glomerellaceae</taxon>
        <taxon>Colletotrichum</taxon>
        <taxon>Colletotrichum acutatum species complex</taxon>
    </lineage>
</organism>
<evidence type="ECO:0000313" key="1">
    <source>
        <dbReference type="EMBL" id="KAI3534946.1"/>
    </source>
</evidence>
<comment type="caution">
    <text evidence="1">The sequence shown here is derived from an EMBL/GenBank/DDBJ whole genome shotgun (WGS) entry which is preliminary data.</text>
</comment>
<reference evidence="1" key="1">
    <citation type="submission" date="2019-01" db="EMBL/GenBank/DDBJ databases">
        <title>Colletotrichum abscissum LGMF1257.</title>
        <authorList>
            <person name="Baroncelli R."/>
        </authorList>
    </citation>
    <scope>NUCLEOTIDE SEQUENCE</scope>
    <source>
        <strain evidence="1">Ca142</strain>
    </source>
</reference>
<name>A0A9P9X3L5_9PEZI</name>
<evidence type="ECO:0000313" key="2">
    <source>
        <dbReference type="Proteomes" id="UP001056436"/>
    </source>
</evidence>
<keyword evidence="2" id="KW-1185">Reference proteome</keyword>
<proteinExistence type="predicted"/>
<accession>A0A9P9X3L5</accession>
<protein>
    <submittedName>
        <fullName evidence="1">Uncharacterized protein</fullName>
    </submittedName>
</protein>
<dbReference type="EMBL" id="SDAQ01000139">
    <property type="protein sequence ID" value="KAI3534946.1"/>
    <property type="molecule type" value="Genomic_DNA"/>
</dbReference>
<dbReference type="AlphaFoldDB" id="A0A9P9X3L5"/>
<sequence length="31" mass="3572">MCRIWSQSISRSFRGITTANRTTSARLTKEL</sequence>
<gene>
    <name evidence="1" type="ORF">CABS02_13043</name>
</gene>
<dbReference type="Proteomes" id="UP001056436">
    <property type="component" value="Unassembled WGS sequence"/>
</dbReference>